<evidence type="ECO:0000256" key="6">
    <source>
        <dbReference type="ARBA" id="ARBA00022691"/>
    </source>
</evidence>
<organism evidence="8 9">
    <name type="scientific">Nocardioides panzhihuensis</name>
    <dbReference type="NCBI Taxonomy" id="860243"/>
    <lineage>
        <taxon>Bacteria</taxon>
        <taxon>Bacillati</taxon>
        <taxon>Actinomycetota</taxon>
        <taxon>Actinomycetes</taxon>
        <taxon>Propionibacteriales</taxon>
        <taxon>Nocardioidaceae</taxon>
        <taxon>Nocardioides</taxon>
    </lineage>
</organism>
<protein>
    <submittedName>
        <fullName evidence="8">Precorrin-2 C20-methyltransferase/precorrin-3B C17-methyltransferase</fullName>
        <ecNumber evidence="8">2.1.1.130</ecNumber>
        <ecNumber evidence="8">2.1.1.131</ecNumber>
    </submittedName>
</protein>
<evidence type="ECO:0000313" key="8">
    <source>
        <dbReference type="EMBL" id="NYI78812.1"/>
    </source>
</evidence>
<dbReference type="Gene3D" id="3.30.950.10">
    <property type="entry name" value="Methyltransferase, Cobalt-precorrin-4 Transmethylase, Domain 2"/>
    <property type="match status" value="2"/>
</dbReference>
<dbReference type="GO" id="GO:0030789">
    <property type="term" value="F:precorrin-3B C17-methyltransferase activity"/>
    <property type="evidence" value="ECO:0007669"/>
    <property type="project" value="UniProtKB-EC"/>
</dbReference>
<dbReference type="AlphaFoldDB" id="A0A7Z0DNM8"/>
<dbReference type="EC" id="2.1.1.130" evidence="8"/>
<dbReference type="UniPathway" id="UPA00148"/>
<feature type="domain" description="Tetrapyrrole methylase" evidence="7">
    <location>
        <begin position="9"/>
        <end position="219"/>
    </location>
</feature>
<dbReference type="Proteomes" id="UP000564496">
    <property type="component" value="Unassembled WGS sequence"/>
</dbReference>
<gene>
    <name evidence="8" type="ORF">BJ988_003460</name>
</gene>
<feature type="domain" description="Tetrapyrrole methylase" evidence="7">
    <location>
        <begin position="341"/>
        <end position="548"/>
    </location>
</feature>
<dbReference type="InterPro" id="IPR035996">
    <property type="entry name" value="4pyrrol_Methylase_sf"/>
</dbReference>
<dbReference type="InterPro" id="IPR000878">
    <property type="entry name" value="4pyrrol_Mease"/>
</dbReference>
<dbReference type="Pfam" id="PF00590">
    <property type="entry name" value="TP_methylase"/>
    <property type="match status" value="2"/>
</dbReference>
<evidence type="ECO:0000256" key="5">
    <source>
        <dbReference type="ARBA" id="ARBA00022679"/>
    </source>
</evidence>
<keyword evidence="9" id="KW-1185">Reference proteome</keyword>
<keyword evidence="3" id="KW-0169">Cobalamin biosynthesis</keyword>
<dbReference type="InterPro" id="IPR012382">
    <property type="entry name" value="CobI/CbiL"/>
</dbReference>
<dbReference type="GO" id="GO:0032259">
    <property type="term" value="P:methylation"/>
    <property type="evidence" value="ECO:0007669"/>
    <property type="project" value="UniProtKB-KW"/>
</dbReference>
<dbReference type="PANTHER" id="PTHR47036">
    <property type="entry name" value="COBALT-FACTOR III C(17)-METHYLTRANSFERASE-RELATED"/>
    <property type="match status" value="1"/>
</dbReference>
<comment type="similarity">
    <text evidence="2">Belongs to the precorrin methyltransferase family.</text>
</comment>
<dbReference type="SUPFAM" id="SSF53790">
    <property type="entry name" value="Tetrapyrrole methylase"/>
    <property type="match status" value="2"/>
</dbReference>
<dbReference type="NCBIfam" id="NF004647">
    <property type="entry name" value="PRK05990.1"/>
    <property type="match status" value="1"/>
</dbReference>
<dbReference type="NCBIfam" id="TIGR01467">
    <property type="entry name" value="cobI_cbiL"/>
    <property type="match status" value="1"/>
</dbReference>
<sequence>MTTEVRGRFSVVGIGPGDPELITLKAARLIGVAPVVAYHAGVRKQSHARRIASSLIPADAIEEELRYPVTTGTTSHPGGYVGAMAEFYESCAVRLSAHLDAGRDVVLLAEGDPLFYGSSMYLHDRFKEIYPTEVVPGVPAFAAATAAVSTPLVRQTDVLTVLPGTLPEPELARRLADTEAAIIMKLGRTFPAVRSALAAAGRLDGAWYVERASQPEERWLPVADVDPSSVPYFSLIVVPGDTAPTSAGRTSAAPAATASAVPAATVGRATATTAGRAASASERVETNTVPSALDSTLLVSTRLRLAAPAARPTGAWAAAESAESVEATRGGVSTDPVSGEVLVVGLGPGPDGWLTPEVSAALAEVGHVVGYAPYVNRVPQREGLQRHASGNTVEVDRARHALDLAKAGEKVAVVSGGDAGVFGMASAVFEAAEDAAYADVRIRVLPGVSAVQAVAARAGAPVGADFAVMSLSDRLKPWPVVEERLRAVAAADLVLAIYNPASRSRTEQIGTARDVLLEHREPDTVVVVGRDVGRAEESLTVTTLGELDPASIDMKCLVIVGASSTRVTAAGQVWTPRYVR</sequence>
<dbReference type="InterPro" id="IPR006364">
    <property type="entry name" value="CobI/CbiL/CobIJ_dom"/>
</dbReference>
<proteinExistence type="inferred from homology"/>
<dbReference type="GO" id="GO:0009236">
    <property type="term" value="P:cobalamin biosynthetic process"/>
    <property type="evidence" value="ECO:0007669"/>
    <property type="project" value="UniProtKB-UniPathway"/>
</dbReference>
<dbReference type="GO" id="GO:0030788">
    <property type="term" value="F:precorrin-2 C20-methyltransferase activity"/>
    <property type="evidence" value="ECO:0007669"/>
    <property type="project" value="UniProtKB-EC"/>
</dbReference>
<reference evidence="8 9" key="1">
    <citation type="submission" date="2020-07" db="EMBL/GenBank/DDBJ databases">
        <title>Sequencing the genomes of 1000 actinobacteria strains.</title>
        <authorList>
            <person name="Klenk H.-P."/>
        </authorList>
    </citation>
    <scope>NUCLEOTIDE SEQUENCE [LARGE SCALE GENOMIC DNA]</scope>
    <source>
        <strain evidence="8 9">DSM 26487</strain>
    </source>
</reference>
<dbReference type="InterPro" id="IPR051810">
    <property type="entry name" value="Precorrin_MeTrfase"/>
</dbReference>
<dbReference type="CDD" id="cd11645">
    <property type="entry name" value="Precorrin_2_C20_MT"/>
    <property type="match status" value="1"/>
</dbReference>
<dbReference type="CDD" id="cd11646">
    <property type="entry name" value="Precorrin_3B_C17_MT"/>
    <property type="match status" value="1"/>
</dbReference>
<dbReference type="EC" id="2.1.1.131" evidence="8"/>
<dbReference type="NCBIfam" id="TIGR01466">
    <property type="entry name" value="cobJ_cbiH"/>
    <property type="match status" value="1"/>
</dbReference>
<name>A0A7Z0DNM8_9ACTN</name>
<dbReference type="Gene3D" id="3.40.1010.10">
    <property type="entry name" value="Cobalt-precorrin-4 Transmethylase, Domain 1"/>
    <property type="match status" value="2"/>
</dbReference>
<accession>A0A7Z0DNM8</accession>
<dbReference type="RefSeq" id="WP_179659116.1">
    <property type="nucleotide sequence ID" value="NZ_JACBZR010000001.1"/>
</dbReference>
<dbReference type="PANTHER" id="PTHR47036:SF1">
    <property type="entry name" value="COBALT-FACTOR III C(17)-METHYLTRANSFERASE-RELATED"/>
    <property type="match status" value="1"/>
</dbReference>
<dbReference type="InterPro" id="IPR014777">
    <property type="entry name" value="4pyrrole_Mease_sub1"/>
</dbReference>
<evidence type="ECO:0000256" key="3">
    <source>
        <dbReference type="ARBA" id="ARBA00022573"/>
    </source>
</evidence>
<evidence type="ECO:0000256" key="4">
    <source>
        <dbReference type="ARBA" id="ARBA00022603"/>
    </source>
</evidence>
<keyword evidence="6" id="KW-0949">S-adenosyl-L-methionine</keyword>
<dbReference type="EMBL" id="JACBZR010000001">
    <property type="protein sequence ID" value="NYI78812.1"/>
    <property type="molecule type" value="Genomic_DNA"/>
</dbReference>
<dbReference type="InterPro" id="IPR014776">
    <property type="entry name" value="4pyrrole_Mease_sub2"/>
</dbReference>
<evidence type="ECO:0000313" key="9">
    <source>
        <dbReference type="Proteomes" id="UP000564496"/>
    </source>
</evidence>
<evidence type="ECO:0000259" key="7">
    <source>
        <dbReference type="Pfam" id="PF00590"/>
    </source>
</evidence>
<comment type="pathway">
    <text evidence="1">Cofactor biosynthesis; adenosylcobalamin biosynthesis.</text>
</comment>
<dbReference type="InterPro" id="IPR006363">
    <property type="entry name" value="Cbl_synth_CobJ/CibH_dom"/>
</dbReference>
<comment type="caution">
    <text evidence="8">The sequence shown here is derived from an EMBL/GenBank/DDBJ whole genome shotgun (WGS) entry which is preliminary data.</text>
</comment>
<keyword evidence="4 8" id="KW-0489">Methyltransferase</keyword>
<keyword evidence="5 8" id="KW-0808">Transferase</keyword>
<evidence type="ECO:0000256" key="1">
    <source>
        <dbReference type="ARBA" id="ARBA00004953"/>
    </source>
</evidence>
<evidence type="ECO:0000256" key="2">
    <source>
        <dbReference type="ARBA" id="ARBA00005879"/>
    </source>
</evidence>